<organism evidence="2 3">
    <name type="scientific">Babesia ovata</name>
    <dbReference type="NCBI Taxonomy" id="189622"/>
    <lineage>
        <taxon>Eukaryota</taxon>
        <taxon>Sar</taxon>
        <taxon>Alveolata</taxon>
        <taxon>Apicomplexa</taxon>
        <taxon>Aconoidasida</taxon>
        <taxon>Piroplasmida</taxon>
        <taxon>Babesiidae</taxon>
        <taxon>Babesia</taxon>
    </lineage>
</organism>
<evidence type="ECO:0000256" key="1">
    <source>
        <dbReference type="SAM" id="SignalP"/>
    </source>
</evidence>
<dbReference type="AlphaFoldDB" id="A0A2H6KBM9"/>
<evidence type="ECO:0000313" key="2">
    <source>
        <dbReference type="EMBL" id="GBE60369.1"/>
    </source>
</evidence>
<dbReference type="RefSeq" id="XP_028866612.1">
    <property type="nucleotide sequence ID" value="XM_029010779.1"/>
</dbReference>
<evidence type="ECO:0008006" key="4">
    <source>
        <dbReference type="Google" id="ProtNLM"/>
    </source>
</evidence>
<reference evidence="2 3" key="1">
    <citation type="journal article" date="2017" name="BMC Genomics">
        <title>Whole-genome assembly of Babesia ovata and comparative genomics between closely related pathogens.</title>
        <authorList>
            <person name="Yamagishi J."/>
            <person name="Asada M."/>
            <person name="Hakimi H."/>
            <person name="Tanaka T.Q."/>
            <person name="Sugimoto C."/>
            <person name="Kawazu S."/>
        </authorList>
    </citation>
    <scope>NUCLEOTIDE SEQUENCE [LARGE SCALE GENOMIC DNA]</scope>
    <source>
        <strain evidence="2 3">Miyake</strain>
    </source>
</reference>
<dbReference type="EMBL" id="BDSA01000002">
    <property type="protein sequence ID" value="GBE60369.1"/>
    <property type="molecule type" value="Genomic_DNA"/>
</dbReference>
<keyword evidence="1" id="KW-0732">Signal</keyword>
<feature type="signal peptide" evidence="1">
    <location>
        <begin position="1"/>
        <end position="17"/>
    </location>
</feature>
<gene>
    <name evidence="2" type="ORF">BOVATA_018620</name>
</gene>
<accession>A0A2H6KBM9</accession>
<comment type="caution">
    <text evidence="2">The sequence shown here is derived from an EMBL/GenBank/DDBJ whole genome shotgun (WGS) entry which is preliminary data.</text>
</comment>
<sequence>MKYLLGFIAILLPSIICRDLRCDFEDPNDLLSSNALVGCQIRHADNRYSTVTCPNQVNDIEYIWHPRPNSDKDAPIKTYFSENGKLRSAAISDVLRSEALKPLMKLESRPLKRSLHFYLPRHELFVITKARLIFICGPRDLVLTDEVQRQLSRLDDFVGIQKFPWSATTPLTEELSKIGQGLGVVFLNRELEHLPPQGCGTRPSPLFSPDHEVNLDPVTGIRSCVVDPMSESRIGFLCEGRIEPEDCMTSLYDKDGGVVKPPRPRFYWKFEHHRPWVVAQYFDKLALLPFHGECRCIDPQTGHVKATIEVRSKTEYICDISSLILRNRFRPIRGPWCSVMLHPGNTLTIRFPSKPINSASTKEPSDENSYGDIDEHLSNIPFSQLPSIYEYETEFLPQDMTTLRQQAYYYDLETYGEISYNKALAGDALELDVSQIARGEVKLKYHIDKPLSSLGGHNVFLYHWTLISKNENVLEKIRSTVNVSFAFNHDYTKVGCDRGQRHVFDQHSSKNYCTNKLMSNDTGSTYECALHFWRAEWKTGIYCSPDEELLPKNCDSTAYDLYSNSIIPLPISVRSVTPYPIQGFQVLNVAVQNTPISYACICVDQRGHETSRLILESYDKLSRNFVVTPKPMAALAHVRIVM</sequence>
<proteinExistence type="predicted"/>
<dbReference type="Proteomes" id="UP000236319">
    <property type="component" value="Unassembled WGS sequence"/>
</dbReference>
<dbReference type="GeneID" id="39874139"/>
<name>A0A2H6KBM9_9APIC</name>
<feature type="chain" id="PRO_5014164976" description="6-Cys domain-containing protein" evidence="1">
    <location>
        <begin position="18"/>
        <end position="642"/>
    </location>
</feature>
<evidence type="ECO:0000313" key="3">
    <source>
        <dbReference type="Proteomes" id="UP000236319"/>
    </source>
</evidence>
<dbReference type="VEuPathDB" id="PiroplasmaDB:BOVATA_018620"/>
<dbReference type="OrthoDB" id="365660at2759"/>
<keyword evidence="3" id="KW-1185">Reference proteome</keyword>
<protein>
    <recommendedName>
        <fullName evidence="4">6-Cys domain-containing protein</fullName>
    </recommendedName>
</protein>